<protein>
    <submittedName>
        <fullName evidence="4">Aste57867_12090 protein</fullName>
    </submittedName>
</protein>
<organism evidence="4 5">
    <name type="scientific">Aphanomyces stellatus</name>
    <dbReference type="NCBI Taxonomy" id="120398"/>
    <lineage>
        <taxon>Eukaryota</taxon>
        <taxon>Sar</taxon>
        <taxon>Stramenopiles</taxon>
        <taxon>Oomycota</taxon>
        <taxon>Saprolegniomycetes</taxon>
        <taxon>Saprolegniales</taxon>
        <taxon>Verrucalvaceae</taxon>
        <taxon>Aphanomyces</taxon>
    </lineage>
</organism>
<reference evidence="3" key="2">
    <citation type="submission" date="2019-06" db="EMBL/GenBank/DDBJ databases">
        <title>Genomics analysis of Aphanomyces spp. identifies a new class of oomycete effector associated with host adaptation.</title>
        <authorList>
            <person name="Gaulin E."/>
        </authorList>
    </citation>
    <scope>NUCLEOTIDE SEQUENCE</scope>
    <source>
        <strain evidence="3">CBS 578.67</strain>
    </source>
</reference>
<dbReference type="InterPro" id="IPR000595">
    <property type="entry name" value="cNMP-bd_dom"/>
</dbReference>
<dbReference type="SMART" id="SM00100">
    <property type="entry name" value="cNMP"/>
    <property type="match status" value="2"/>
</dbReference>
<dbReference type="Proteomes" id="UP000332933">
    <property type="component" value="Unassembled WGS sequence"/>
</dbReference>
<dbReference type="InterPro" id="IPR014710">
    <property type="entry name" value="RmlC-like_jellyroll"/>
</dbReference>
<feature type="domain" description="Cyclic nucleotide-binding" evidence="2">
    <location>
        <begin position="26"/>
        <end position="128"/>
    </location>
</feature>
<dbReference type="EMBL" id="VJMH01005339">
    <property type="protein sequence ID" value="KAF0697203.1"/>
    <property type="molecule type" value="Genomic_DNA"/>
</dbReference>
<evidence type="ECO:0000259" key="2">
    <source>
        <dbReference type="PROSITE" id="PS50042"/>
    </source>
</evidence>
<evidence type="ECO:0000313" key="4">
    <source>
        <dbReference type="EMBL" id="VFT88945.1"/>
    </source>
</evidence>
<evidence type="ECO:0000313" key="5">
    <source>
        <dbReference type="Proteomes" id="UP000332933"/>
    </source>
</evidence>
<dbReference type="PROSITE" id="PS50042">
    <property type="entry name" value="CNMP_BINDING_3"/>
    <property type="match status" value="2"/>
</dbReference>
<dbReference type="CDD" id="cd00038">
    <property type="entry name" value="CAP_ED"/>
    <property type="match status" value="2"/>
</dbReference>
<feature type="compositionally biased region" description="Acidic residues" evidence="1">
    <location>
        <begin position="472"/>
        <end position="487"/>
    </location>
</feature>
<dbReference type="AlphaFoldDB" id="A0A485KUM1"/>
<dbReference type="PANTHER" id="PTHR11635:SF152">
    <property type="entry name" value="CAMP-DEPENDENT PROTEIN KINASE TYPE I REGULATORY SUBUNIT-RELATED"/>
    <property type="match status" value="1"/>
</dbReference>
<name>A0A485KUM1_9STRA</name>
<accession>A0A485KUM1</accession>
<dbReference type="InterPro" id="IPR018490">
    <property type="entry name" value="cNMP-bd_dom_sf"/>
</dbReference>
<gene>
    <name evidence="4" type="primary">Aste57867_12090</name>
    <name evidence="3" type="ORF">As57867_012045</name>
    <name evidence="4" type="ORF">ASTE57867_12090</name>
</gene>
<dbReference type="OrthoDB" id="2021138at2759"/>
<keyword evidence="5" id="KW-1185">Reference proteome</keyword>
<dbReference type="PANTHER" id="PTHR11635">
    <property type="entry name" value="CAMP-DEPENDENT PROTEIN KINASE REGULATORY CHAIN"/>
    <property type="match status" value="1"/>
</dbReference>
<dbReference type="GO" id="GO:0005952">
    <property type="term" value="C:cAMP-dependent protein kinase complex"/>
    <property type="evidence" value="ECO:0007669"/>
    <property type="project" value="InterPro"/>
</dbReference>
<dbReference type="GO" id="GO:0005829">
    <property type="term" value="C:cytosol"/>
    <property type="evidence" value="ECO:0007669"/>
    <property type="project" value="TreeGrafter"/>
</dbReference>
<dbReference type="InterPro" id="IPR050503">
    <property type="entry name" value="cAMP-dep_PK_reg_su-like"/>
</dbReference>
<evidence type="ECO:0000256" key="1">
    <source>
        <dbReference type="SAM" id="MobiDB-lite"/>
    </source>
</evidence>
<reference evidence="4 5" key="1">
    <citation type="submission" date="2019-03" db="EMBL/GenBank/DDBJ databases">
        <authorList>
            <person name="Gaulin E."/>
            <person name="Dumas B."/>
        </authorList>
    </citation>
    <scope>NUCLEOTIDE SEQUENCE [LARGE SCALE GENOMIC DNA]</scope>
    <source>
        <strain evidence="4">CBS 568.67</strain>
    </source>
</reference>
<dbReference type="EMBL" id="CAADRA010005360">
    <property type="protein sequence ID" value="VFT88945.1"/>
    <property type="molecule type" value="Genomic_DNA"/>
</dbReference>
<evidence type="ECO:0000313" key="3">
    <source>
        <dbReference type="EMBL" id="KAF0697203.1"/>
    </source>
</evidence>
<sequence length="495" mass="56113">MRIIKIPCTISGWITWHDIPKARALLIRQGDMGDRCYILIDGLVDVYAKDDMLSSTGVDENASDNQYSVVKPTTDYGEYKATLGPGTVVGDVVLLNPSARRNATVIVSKLTQECFLIVLGRTDYVRLIRTVSMETSHYIQAEVLDFMFLFQRWPTADKMKIVAQMRSTNFRANDYLYRAGTVAKMMYILVSGEAMEKHNLNMIANPRSSTKQKSEIKINVELMLIGPGEIANELPFLKASLTGAFDIKAVTDVHALGITVCRWIPNGFDERLVSRKHLFDTIVASDKDYVQDMQAKLVSMANDREDWRKERLEFASRYPDAHVAMTWNLMRMGNLRCSRCGRRGHLAHDIARCHHTKRYEWLPLLARIEKQLGQTNAVILKMQRATSAVVAMDNLLLHPKKRSVRSLFPYNTYDPVSDNEALLAGGKEQLADCWRQRLLVFPKLTLQTVDAMRPRQPVDDTIGPPATRDDSILDEDDDDDDLDDDDAFSTTSIES</sequence>
<dbReference type="SUPFAM" id="SSF51206">
    <property type="entry name" value="cAMP-binding domain-like"/>
    <property type="match status" value="2"/>
</dbReference>
<dbReference type="Gene3D" id="2.60.120.10">
    <property type="entry name" value="Jelly Rolls"/>
    <property type="match status" value="2"/>
</dbReference>
<proteinExistence type="predicted"/>
<feature type="domain" description="Cyclic nucleotide-binding" evidence="2">
    <location>
        <begin position="149"/>
        <end position="258"/>
    </location>
</feature>
<feature type="region of interest" description="Disordered" evidence="1">
    <location>
        <begin position="455"/>
        <end position="495"/>
    </location>
</feature>